<protein>
    <submittedName>
        <fullName evidence="2">Uncharacterized protein</fullName>
    </submittedName>
</protein>
<keyword evidence="1" id="KW-0732">Signal</keyword>
<evidence type="ECO:0000256" key="1">
    <source>
        <dbReference type="SAM" id="SignalP"/>
    </source>
</evidence>
<feature type="chain" id="PRO_5046126295" evidence="1">
    <location>
        <begin position="26"/>
        <end position="288"/>
    </location>
</feature>
<dbReference type="RefSeq" id="WP_255901158.1">
    <property type="nucleotide sequence ID" value="NZ_JAFMZO010000002.1"/>
</dbReference>
<sequence>MTTTLSLRILTCSLMLIGTSLLASAQKASNVQEDPVWAYSPLKVDGKTTDESFKASNKSTLLSYTMSNDDKNLYLVIKSTDNTNNNKIMMGGITLTINTDGKKKEKDGYAITYPVVARPQRGQGRGQGGGQGGGFGQRGAGGAVNTDSIMAVRRKQQLAGAKEIAVTGFKDITDSLISIYNEYGINVGASIDDNGAFVYELAIPLKVLGLSLTSKDMAYNIKINGRQFGGGGGFGGGGFGGGGFGGGGFGGGGGGFEGRQGGGGGRGGFDPSAFLPTDFWGKYSLAKK</sequence>
<comment type="caution">
    <text evidence="2">The sequence shown here is derived from an EMBL/GenBank/DDBJ whole genome shotgun (WGS) entry which is preliminary data.</text>
</comment>
<name>A0ABW4ZMG4_9SPHI</name>
<dbReference type="EMBL" id="JBHUHZ010000002">
    <property type="protein sequence ID" value="MFD2163268.1"/>
    <property type="molecule type" value="Genomic_DNA"/>
</dbReference>
<accession>A0ABW4ZMG4</accession>
<dbReference type="Proteomes" id="UP001597387">
    <property type="component" value="Unassembled WGS sequence"/>
</dbReference>
<keyword evidence="3" id="KW-1185">Reference proteome</keyword>
<proteinExistence type="predicted"/>
<evidence type="ECO:0000313" key="3">
    <source>
        <dbReference type="Proteomes" id="UP001597387"/>
    </source>
</evidence>
<organism evidence="2 3">
    <name type="scientific">Paradesertivirga mongoliensis</name>
    <dbReference type="NCBI Taxonomy" id="2100740"/>
    <lineage>
        <taxon>Bacteria</taxon>
        <taxon>Pseudomonadati</taxon>
        <taxon>Bacteroidota</taxon>
        <taxon>Sphingobacteriia</taxon>
        <taxon>Sphingobacteriales</taxon>
        <taxon>Sphingobacteriaceae</taxon>
        <taxon>Paradesertivirga</taxon>
    </lineage>
</organism>
<gene>
    <name evidence="2" type="ORF">ACFSJU_12755</name>
</gene>
<feature type="signal peptide" evidence="1">
    <location>
        <begin position="1"/>
        <end position="25"/>
    </location>
</feature>
<reference evidence="3" key="1">
    <citation type="journal article" date="2019" name="Int. J. Syst. Evol. Microbiol.">
        <title>The Global Catalogue of Microorganisms (GCM) 10K type strain sequencing project: providing services to taxonomists for standard genome sequencing and annotation.</title>
        <authorList>
            <consortium name="The Broad Institute Genomics Platform"/>
            <consortium name="The Broad Institute Genome Sequencing Center for Infectious Disease"/>
            <person name="Wu L."/>
            <person name="Ma J."/>
        </authorList>
    </citation>
    <scope>NUCLEOTIDE SEQUENCE [LARGE SCALE GENOMIC DNA]</scope>
    <source>
        <strain evidence="3">KCTC 42217</strain>
    </source>
</reference>
<evidence type="ECO:0000313" key="2">
    <source>
        <dbReference type="EMBL" id="MFD2163268.1"/>
    </source>
</evidence>